<gene>
    <name evidence="1" type="ORF">METZ01_LOCUS129478</name>
</gene>
<evidence type="ECO:0000313" key="1">
    <source>
        <dbReference type="EMBL" id="SVA76624.1"/>
    </source>
</evidence>
<proteinExistence type="predicted"/>
<reference evidence="1" key="1">
    <citation type="submission" date="2018-05" db="EMBL/GenBank/DDBJ databases">
        <authorList>
            <person name="Lanie J.A."/>
            <person name="Ng W.-L."/>
            <person name="Kazmierczak K.M."/>
            <person name="Andrzejewski T.M."/>
            <person name="Davidsen T.M."/>
            <person name="Wayne K.J."/>
            <person name="Tettelin H."/>
            <person name="Glass J.I."/>
            <person name="Rusch D."/>
            <person name="Podicherti R."/>
            <person name="Tsui H.-C.T."/>
            <person name="Winkler M.E."/>
        </authorList>
    </citation>
    <scope>NUCLEOTIDE SEQUENCE</scope>
</reference>
<dbReference type="Gene3D" id="1.10.3210.10">
    <property type="entry name" value="Hypothetical protein af1432"/>
    <property type="match status" value="1"/>
</dbReference>
<dbReference type="AlphaFoldDB" id="A0A381YHY7"/>
<evidence type="ECO:0008006" key="2">
    <source>
        <dbReference type="Google" id="ProtNLM"/>
    </source>
</evidence>
<organism evidence="1">
    <name type="scientific">marine metagenome</name>
    <dbReference type="NCBI Taxonomy" id="408172"/>
    <lineage>
        <taxon>unclassified sequences</taxon>
        <taxon>metagenomes</taxon>
        <taxon>ecological metagenomes</taxon>
    </lineage>
</organism>
<sequence>MKKFNKALKIAAKIHNGNKGGKNNPAILHPIRVMLKMDDQLSRTVAILHDVVESGKMTVDDLSNQGFNDKICRAVDLLSRRKWESYDHYIKRVKTNKLAIKVKIADLEDNYLTRNNKKKLSKLDKSKINKYKRAYKNLTGVKLIL</sequence>
<name>A0A381YHY7_9ZZZZ</name>
<protein>
    <recommendedName>
        <fullName evidence="2">GTP pyrophosphokinase</fullName>
    </recommendedName>
</protein>
<accession>A0A381YHY7</accession>
<dbReference type="EMBL" id="UINC01018275">
    <property type="protein sequence ID" value="SVA76624.1"/>
    <property type="molecule type" value="Genomic_DNA"/>
</dbReference>
<dbReference type="SUPFAM" id="SSF109604">
    <property type="entry name" value="HD-domain/PDEase-like"/>
    <property type="match status" value="1"/>
</dbReference>